<proteinExistence type="predicted"/>
<gene>
    <name evidence="3" type="ORF">EZMO1_1732</name>
</gene>
<evidence type="ECO:0000313" key="4">
    <source>
        <dbReference type="Proteomes" id="UP000071065"/>
    </source>
</evidence>
<dbReference type="PATRIC" id="fig|570277.3.peg.1865"/>
<keyword evidence="2" id="KW-0732">Signal</keyword>
<evidence type="ECO:0000256" key="1">
    <source>
        <dbReference type="SAM" id="MobiDB-lite"/>
    </source>
</evidence>
<sequence>MKYVQLSLFLILQFSVPVWMNASEVPDSPALPTEHEGGRFSLLTINVAEQGMGRQEQSRLAKTGLLLQSFDIVLLQGNYRYRELMKQAYSGQLTLAELESFNVQSPKDSSDSAASIGLNTLAHFETGRFAFFRWFREQSAKHDEKDPLKQGVTVSTVTLKGNDGLSSELDVYNINLIVEPGQNTSAEVNQQLTSLLEFVAGRDKQGLRPLILSGHIDLSRLLANSEELAVTIVQRLQTELNAVQVFSSLHGFVGDHKGRWLFYRSGDEVRLQPLEAILSAKQFRGERGRPLILEVPAAASFNWFVKKDSGQPQKPPETDDSGQDSSSSESDSKAEETKPEEPDPEKNNPEKTEPEKTEPEKTEPEEPEVVIETVDDEGNLVREEP</sequence>
<evidence type="ECO:0000313" key="3">
    <source>
        <dbReference type="EMBL" id="AMO55881.1"/>
    </source>
</evidence>
<protein>
    <recommendedName>
        <fullName evidence="5">Endonuclease/exonuclease/phosphatase domain-containing protein</fullName>
    </recommendedName>
</protein>
<evidence type="ECO:0008006" key="5">
    <source>
        <dbReference type="Google" id="ProtNLM"/>
    </source>
</evidence>
<dbReference type="AlphaFoldDB" id="A0A142BAV5"/>
<feature type="chain" id="PRO_5007492606" description="Endonuclease/exonuclease/phosphatase domain-containing protein" evidence="2">
    <location>
        <begin position="23"/>
        <end position="385"/>
    </location>
</feature>
<name>A0A142BAV5_9GAMM</name>
<reference evidence="3 4" key="1">
    <citation type="journal article" date="2016" name="Front. Microbiol.">
        <title>Genomic Insight into the Host-Endosymbiont Relationship of Endozoicomonas montiporae CL-33(T) with its Coral Host.</title>
        <authorList>
            <person name="Ding J.-Y."/>
            <person name="Shiu J.-H."/>
            <person name="Chen W.-M."/>
            <person name="Chiang Y.-R."/>
            <person name="Tang S.-L."/>
        </authorList>
    </citation>
    <scope>NUCLEOTIDE SEQUENCE [LARGE SCALE GENOMIC DNA]</scope>
    <source>
        <strain evidence="3 4">CL-33</strain>
    </source>
</reference>
<evidence type="ECO:0000256" key="2">
    <source>
        <dbReference type="SAM" id="SignalP"/>
    </source>
</evidence>
<accession>A0A142BAV5</accession>
<dbReference type="KEGG" id="emp:EZMO1_1732"/>
<feature type="signal peptide" evidence="2">
    <location>
        <begin position="1"/>
        <end position="22"/>
    </location>
</feature>
<feature type="region of interest" description="Disordered" evidence="1">
    <location>
        <begin position="307"/>
        <end position="385"/>
    </location>
</feature>
<dbReference type="EMBL" id="CP013251">
    <property type="protein sequence ID" value="AMO55881.1"/>
    <property type="molecule type" value="Genomic_DNA"/>
</dbReference>
<feature type="compositionally biased region" description="Basic and acidic residues" evidence="1">
    <location>
        <begin position="330"/>
        <end position="364"/>
    </location>
</feature>
<feature type="compositionally biased region" description="Acidic residues" evidence="1">
    <location>
        <begin position="365"/>
        <end position="378"/>
    </location>
</feature>
<dbReference type="Proteomes" id="UP000071065">
    <property type="component" value="Chromosome"/>
</dbReference>
<organism evidence="3 4">
    <name type="scientific">Endozoicomonas montiporae CL-33</name>
    <dbReference type="NCBI Taxonomy" id="570277"/>
    <lineage>
        <taxon>Bacteria</taxon>
        <taxon>Pseudomonadati</taxon>
        <taxon>Pseudomonadota</taxon>
        <taxon>Gammaproteobacteria</taxon>
        <taxon>Oceanospirillales</taxon>
        <taxon>Endozoicomonadaceae</taxon>
        <taxon>Endozoicomonas</taxon>
    </lineage>
</organism>